<sequence>MLKLIIRLIWVYKYRHKKN</sequence>
<accession>A0A2P2N2X3</accession>
<reference evidence="1" key="1">
    <citation type="submission" date="2018-02" db="EMBL/GenBank/DDBJ databases">
        <title>Rhizophora mucronata_Transcriptome.</title>
        <authorList>
            <person name="Meera S.P."/>
            <person name="Sreeshan A."/>
            <person name="Augustine A."/>
        </authorList>
    </citation>
    <scope>NUCLEOTIDE SEQUENCE</scope>
    <source>
        <tissue evidence="1">Leaf</tissue>
    </source>
</reference>
<name>A0A2P2N2X3_RHIMU</name>
<dbReference type="EMBL" id="GGEC01056313">
    <property type="protein sequence ID" value="MBX36797.1"/>
    <property type="molecule type" value="Transcribed_RNA"/>
</dbReference>
<evidence type="ECO:0000313" key="1">
    <source>
        <dbReference type="EMBL" id="MBX36797.1"/>
    </source>
</evidence>
<protein>
    <submittedName>
        <fullName evidence="1">Uncharacterized protein</fullName>
    </submittedName>
</protein>
<proteinExistence type="predicted"/>
<dbReference type="AlphaFoldDB" id="A0A2P2N2X3"/>
<organism evidence="1">
    <name type="scientific">Rhizophora mucronata</name>
    <name type="common">Asiatic mangrove</name>
    <dbReference type="NCBI Taxonomy" id="61149"/>
    <lineage>
        <taxon>Eukaryota</taxon>
        <taxon>Viridiplantae</taxon>
        <taxon>Streptophyta</taxon>
        <taxon>Embryophyta</taxon>
        <taxon>Tracheophyta</taxon>
        <taxon>Spermatophyta</taxon>
        <taxon>Magnoliopsida</taxon>
        <taxon>eudicotyledons</taxon>
        <taxon>Gunneridae</taxon>
        <taxon>Pentapetalae</taxon>
        <taxon>rosids</taxon>
        <taxon>fabids</taxon>
        <taxon>Malpighiales</taxon>
        <taxon>Rhizophoraceae</taxon>
        <taxon>Rhizophora</taxon>
    </lineage>
</organism>